<evidence type="ECO:0000256" key="2">
    <source>
        <dbReference type="ARBA" id="ARBA00022448"/>
    </source>
</evidence>
<dbReference type="InterPro" id="IPR006143">
    <property type="entry name" value="RND_pump_MFP"/>
</dbReference>
<evidence type="ECO:0000259" key="3">
    <source>
        <dbReference type="Pfam" id="PF19335"/>
    </source>
</evidence>
<evidence type="ECO:0000259" key="5">
    <source>
        <dbReference type="Pfam" id="PF25954"/>
    </source>
</evidence>
<dbReference type="GO" id="GO:0022857">
    <property type="term" value="F:transmembrane transporter activity"/>
    <property type="evidence" value="ECO:0007669"/>
    <property type="project" value="InterPro"/>
</dbReference>
<protein>
    <submittedName>
        <fullName evidence="7">Cu(I)/Ag(I) efflux system membrane fusion protein</fullName>
    </submittedName>
</protein>
<name>A0A2W7SN84_9BACT</name>
<dbReference type="PANTHER" id="PTHR30097">
    <property type="entry name" value="CATION EFFLUX SYSTEM PROTEIN CUSB"/>
    <property type="match status" value="1"/>
</dbReference>
<keyword evidence="2" id="KW-0813">Transport</keyword>
<dbReference type="InterPro" id="IPR058792">
    <property type="entry name" value="Beta-barrel_RND_2"/>
</dbReference>
<comment type="similarity">
    <text evidence="1">Belongs to the membrane fusion protein (MFP) (TC 8.A.1) family.</text>
</comment>
<dbReference type="Pfam" id="PF25954">
    <property type="entry name" value="Beta-barrel_RND_2"/>
    <property type="match status" value="1"/>
</dbReference>
<feature type="domain" description="CusB-like beta-barrel" evidence="5">
    <location>
        <begin position="237"/>
        <end position="309"/>
    </location>
</feature>
<dbReference type="Gene3D" id="2.40.30.170">
    <property type="match status" value="1"/>
</dbReference>
<gene>
    <name evidence="7" type="ORF">LX80_00621</name>
</gene>
<organism evidence="7 8">
    <name type="scientific">Hydrotalea sandarakina</name>
    <dbReference type="NCBI Taxonomy" id="1004304"/>
    <lineage>
        <taxon>Bacteria</taxon>
        <taxon>Pseudomonadati</taxon>
        <taxon>Bacteroidota</taxon>
        <taxon>Chitinophagia</taxon>
        <taxon>Chitinophagales</taxon>
        <taxon>Chitinophagaceae</taxon>
        <taxon>Hydrotalea</taxon>
    </lineage>
</organism>
<keyword evidence="8" id="KW-1185">Reference proteome</keyword>
<accession>A0A2W7SN84</accession>
<evidence type="ECO:0000313" key="8">
    <source>
        <dbReference type="Proteomes" id="UP000249720"/>
    </source>
</evidence>
<sequence length="401" mass="44825">MKKLTIFIYAILFLISACKQKQNSSNTASSNVYYTCSMHPQVKQDKPGTCPICHMELIAVDKQMHHDNAIHLTNEQLELGNIQSDTVQQGTIANEMILTATVTYNPTGLQTVTARINGRIDKLYIRQTGVPVQKGMPLYDLYSEELNNAKQSYVQLYQQQKAHPSAQLAQLVNNAKNKLLLWGMSENAVAQLPLLKNIPLTTTFYSSVSGVITELPIVEGQYVNEGAPLFNIADLSTVYVDAQVYAVNELSIHQNDWVEIQLPQFPTVTMQGKVIAINPFLSDEQHIVLVRIMLDNKTQLLKPGMPAYVISNIQKQQGWVLPLQAVLQLGNNKNVVWVRTSEHTFEQRMVQIGTQNKNNIVVVNGLKKGDVVVTHGAYLLNSEAVFKNGSEMQMNMPGMKM</sequence>
<dbReference type="InterPro" id="IPR058649">
    <property type="entry name" value="CzcB_C"/>
</dbReference>
<dbReference type="AlphaFoldDB" id="A0A2W7SN84"/>
<dbReference type="InterPro" id="IPR051909">
    <property type="entry name" value="MFP_Cation_Efflux"/>
</dbReference>
<proteinExistence type="inferred from homology"/>
<dbReference type="NCBIfam" id="TIGR01730">
    <property type="entry name" value="RND_mfp"/>
    <property type="match status" value="1"/>
</dbReference>
<dbReference type="Pfam" id="PF19335">
    <property type="entry name" value="HMBD"/>
    <property type="match status" value="1"/>
</dbReference>
<dbReference type="GO" id="GO:0060003">
    <property type="term" value="P:copper ion export"/>
    <property type="evidence" value="ECO:0007669"/>
    <property type="project" value="TreeGrafter"/>
</dbReference>
<dbReference type="GO" id="GO:0015679">
    <property type="term" value="P:plasma membrane copper ion transport"/>
    <property type="evidence" value="ECO:0007669"/>
    <property type="project" value="TreeGrafter"/>
</dbReference>
<comment type="caution">
    <text evidence="7">The sequence shown here is derived from an EMBL/GenBank/DDBJ whole genome shotgun (WGS) entry which is preliminary data.</text>
</comment>
<feature type="domain" description="CusB-like barrel-sandwich hybrid" evidence="4">
    <location>
        <begin position="110"/>
        <end position="233"/>
    </location>
</feature>
<dbReference type="PROSITE" id="PS51257">
    <property type="entry name" value="PROKAR_LIPOPROTEIN"/>
    <property type="match status" value="1"/>
</dbReference>
<evidence type="ECO:0000256" key="1">
    <source>
        <dbReference type="ARBA" id="ARBA00009477"/>
    </source>
</evidence>
<dbReference type="EMBL" id="QKZV01000002">
    <property type="protein sequence ID" value="PZX64425.1"/>
    <property type="molecule type" value="Genomic_DNA"/>
</dbReference>
<dbReference type="Pfam" id="PF25919">
    <property type="entry name" value="BSH_CusB"/>
    <property type="match status" value="1"/>
</dbReference>
<reference evidence="7 8" key="1">
    <citation type="submission" date="2018-06" db="EMBL/GenBank/DDBJ databases">
        <title>Genomic Encyclopedia of Archaeal and Bacterial Type Strains, Phase II (KMG-II): from individual species to whole genera.</title>
        <authorList>
            <person name="Goeker M."/>
        </authorList>
    </citation>
    <scope>NUCLEOTIDE SEQUENCE [LARGE SCALE GENOMIC DNA]</scope>
    <source>
        <strain evidence="7 8">DSM 23241</strain>
    </source>
</reference>
<feature type="domain" description="CzcB-like C-terminal circularly permuted SH3-like" evidence="6">
    <location>
        <begin position="327"/>
        <end position="380"/>
    </location>
</feature>
<dbReference type="InterPro" id="IPR045800">
    <property type="entry name" value="HMBD"/>
</dbReference>
<dbReference type="InterPro" id="IPR058790">
    <property type="entry name" value="BSH_CusB"/>
</dbReference>
<dbReference type="PANTHER" id="PTHR30097:SF4">
    <property type="entry name" value="SLR6042 PROTEIN"/>
    <property type="match status" value="1"/>
</dbReference>
<dbReference type="GO" id="GO:0046914">
    <property type="term" value="F:transition metal ion binding"/>
    <property type="evidence" value="ECO:0007669"/>
    <property type="project" value="TreeGrafter"/>
</dbReference>
<feature type="domain" description="Heavy metal binding" evidence="3">
    <location>
        <begin position="33"/>
        <end position="59"/>
    </location>
</feature>
<evidence type="ECO:0000259" key="4">
    <source>
        <dbReference type="Pfam" id="PF25919"/>
    </source>
</evidence>
<dbReference type="GO" id="GO:0030288">
    <property type="term" value="C:outer membrane-bounded periplasmic space"/>
    <property type="evidence" value="ECO:0007669"/>
    <property type="project" value="TreeGrafter"/>
</dbReference>
<dbReference type="Proteomes" id="UP000249720">
    <property type="component" value="Unassembled WGS sequence"/>
</dbReference>
<dbReference type="Gene3D" id="2.40.420.20">
    <property type="match status" value="1"/>
</dbReference>
<evidence type="ECO:0000259" key="6">
    <source>
        <dbReference type="Pfam" id="PF25975"/>
    </source>
</evidence>
<evidence type="ECO:0000313" key="7">
    <source>
        <dbReference type="EMBL" id="PZX64425.1"/>
    </source>
</evidence>
<dbReference type="Gene3D" id="2.40.50.100">
    <property type="match status" value="1"/>
</dbReference>
<dbReference type="GO" id="GO:0016020">
    <property type="term" value="C:membrane"/>
    <property type="evidence" value="ECO:0007669"/>
    <property type="project" value="InterPro"/>
</dbReference>
<dbReference type="SUPFAM" id="SSF111369">
    <property type="entry name" value="HlyD-like secretion proteins"/>
    <property type="match status" value="1"/>
</dbReference>
<dbReference type="Pfam" id="PF25975">
    <property type="entry name" value="CzcB_C"/>
    <property type="match status" value="1"/>
</dbReference>
<dbReference type="RefSeq" id="WP_170120361.1">
    <property type="nucleotide sequence ID" value="NZ_QKZV01000002.1"/>
</dbReference>